<dbReference type="OrthoDB" id="2423977at2759"/>
<organism evidence="1 2">
    <name type="scientific">Linnemannia schmuckeri</name>
    <dbReference type="NCBI Taxonomy" id="64567"/>
    <lineage>
        <taxon>Eukaryota</taxon>
        <taxon>Fungi</taxon>
        <taxon>Fungi incertae sedis</taxon>
        <taxon>Mucoromycota</taxon>
        <taxon>Mortierellomycotina</taxon>
        <taxon>Mortierellomycetes</taxon>
        <taxon>Mortierellales</taxon>
        <taxon>Mortierellaceae</taxon>
        <taxon>Linnemannia</taxon>
    </lineage>
</organism>
<dbReference type="Proteomes" id="UP000748756">
    <property type="component" value="Unassembled WGS sequence"/>
</dbReference>
<proteinExistence type="predicted"/>
<evidence type="ECO:0000313" key="1">
    <source>
        <dbReference type="EMBL" id="KAF9151858.1"/>
    </source>
</evidence>
<dbReference type="AlphaFoldDB" id="A0A9P5VBZ7"/>
<keyword evidence="2" id="KW-1185">Reference proteome</keyword>
<reference evidence="1" key="1">
    <citation type="journal article" date="2020" name="Fungal Divers.">
        <title>Resolving the Mortierellaceae phylogeny through synthesis of multi-gene phylogenetics and phylogenomics.</title>
        <authorList>
            <person name="Vandepol N."/>
            <person name="Liber J."/>
            <person name="Desiro A."/>
            <person name="Na H."/>
            <person name="Kennedy M."/>
            <person name="Barry K."/>
            <person name="Grigoriev I.V."/>
            <person name="Miller A.N."/>
            <person name="O'Donnell K."/>
            <person name="Stajich J.E."/>
            <person name="Bonito G."/>
        </authorList>
    </citation>
    <scope>NUCLEOTIDE SEQUENCE</scope>
    <source>
        <strain evidence="1">NRRL 6426</strain>
    </source>
</reference>
<sequence length="221" mass="25675">MDSRTALCSNVERIKSLTIPLSDIGRYSSLVDRFEALTNVTFQLDRQLSEEDADMDEITAEELTVLNQQRDERKQHLDQMVLFVQELRQRHKNVLQTAACYGLYPLSNEKCPEEHQNQLARLFPVLVNPQYLYDSNWAHFATKIEETDLSTVKMIVLPMGQSDAFTLPRLLEQFPFLHRCRSLERIHLTSLRDDVFQWAVDERRQYDADIAAGCSPQQVLS</sequence>
<dbReference type="EMBL" id="JAAAUQ010000288">
    <property type="protein sequence ID" value="KAF9151858.1"/>
    <property type="molecule type" value="Genomic_DNA"/>
</dbReference>
<comment type="caution">
    <text evidence="1">The sequence shown here is derived from an EMBL/GenBank/DDBJ whole genome shotgun (WGS) entry which is preliminary data.</text>
</comment>
<protein>
    <submittedName>
        <fullName evidence="1">Uncharacterized protein</fullName>
    </submittedName>
</protein>
<accession>A0A9P5VBZ7</accession>
<evidence type="ECO:0000313" key="2">
    <source>
        <dbReference type="Proteomes" id="UP000748756"/>
    </source>
</evidence>
<gene>
    <name evidence="1" type="ORF">BG015_006130</name>
</gene>
<name>A0A9P5VBZ7_9FUNG</name>